<dbReference type="GO" id="GO:0005975">
    <property type="term" value="P:carbohydrate metabolic process"/>
    <property type="evidence" value="ECO:0007669"/>
    <property type="project" value="UniProtKB-ARBA"/>
</dbReference>
<dbReference type="EMBL" id="JAAGWY010000001">
    <property type="protein sequence ID" value="NEN04594.1"/>
    <property type="molecule type" value="Genomic_DNA"/>
</dbReference>
<proteinExistence type="inferred from homology"/>
<dbReference type="SMR" id="A0A6L9XU37"/>
<comment type="similarity">
    <text evidence="1">Belongs to the ice-binding protein family.</text>
</comment>
<feature type="signal peptide" evidence="4">
    <location>
        <begin position="1"/>
        <end position="34"/>
    </location>
</feature>
<evidence type="ECO:0000256" key="3">
    <source>
        <dbReference type="SAM" id="Phobius"/>
    </source>
</evidence>
<keyword evidence="6" id="KW-1185">Reference proteome</keyword>
<dbReference type="GO" id="GO:0016020">
    <property type="term" value="C:membrane"/>
    <property type="evidence" value="ECO:0007669"/>
    <property type="project" value="InterPro"/>
</dbReference>
<evidence type="ECO:0000256" key="2">
    <source>
        <dbReference type="ARBA" id="ARBA00022729"/>
    </source>
</evidence>
<accession>A0A6L9XU37</accession>
<protein>
    <submittedName>
        <fullName evidence="5">DUF3494 domain-containing protein</fullName>
    </submittedName>
</protein>
<keyword evidence="3" id="KW-1133">Transmembrane helix</keyword>
<name>A0A6L9XU37_9MICO</name>
<evidence type="ECO:0000313" key="6">
    <source>
        <dbReference type="Proteomes" id="UP000474967"/>
    </source>
</evidence>
<evidence type="ECO:0000256" key="1">
    <source>
        <dbReference type="ARBA" id="ARBA00005445"/>
    </source>
</evidence>
<dbReference type="AlphaFoldDB" id="A0A6L9XU37"/>
<evidence type="ECO:0000313" key="5">
    <source>
        <dbReference type="EMBL" id="NEN04594.1"/>
    </source>
</evidence>
<feature type="chain" id="PRO_5027025338" evidence="4">
    <location>
        <begin position="35"/>
        <end position="401"/>
    </location>
</feature>
<dbReference type="Gene3D" id="2.60.40.10">
    <property type="entry name" value="Immunoglobulins"/>
    <property type="match status" value="1"/>
</dbReference>
<dbReference type="Pfam" id="PF05345">
    <property type="entry name" value="He_PIG"/>
    <property type="match status" value="1"/>
</dbReference>
<comment type="caution">
    <text evidence="5">The sequence shown here is derived from an EMBL/GenBank/DDBJ whole genome shotgun (WGS) entry which is preliminary data.</text>
</comment>
<dbReference type="InterPro" id="IPR013783">
    <property type="entry name" value="Ig-like_fold"/>
</dbReference>
<reference evidence="5 6" key="1">
    <citation type="journal article" date="2014" name="J. Microbiol.">
        <title>Diaminobutyricibacter tongyongensis gen. nov., sp. nov. and Homoserinibacter gongjuensis gen. nov., sp. nov. belong to the family Microbacteriaceae.</title>
        <authorList>
            <person name="Kim S.J."/>
            <person name="Ahn J.H."/>
            <person name="Weon H.Y."/>
            <person name="Hamada M."/>
            <person name="Suzuki K."/>
            <person name="Kwon S.W."/>
        </authorList>
    </citation>
    <scope>NUCLEOTIDE SEQUENCE [LARGE SCALE GENOMIC DNA]</scope>
    <source>
        <strain evidence="5 6">NBRC 108724</strain>
    </source>
</reference>
<keyword evidence="2 4" id="KW-0732">Signal</keyword>
<dbReference type="GO" id="GO:0005509">
    <property type="term" value="F:calcium ion binding"/>
    <property type="evidence" value="ECO:0007669"/>
    <property type="project" value="InterPro"/>
</dbReference>
<dbReference type="InterPro" id="IPR015919">
    <property type="entry name" value="Cadherin-like_sf"/>
</dbReference>
<keyword evidence="3" id="KW-0812">Transmembrane</keyword>
<evidence type="ECO:0000256" key="4">
    <source>
        <dbReference type="SAM" id="SignalP"/>
    </source>
</evidence>
<feature type="transmembrane region" description="Helical" evidence="3">
    <location>
        <begin position="371"/>
        <end position="391"/>
    </location>
</feature>
<dbReference type="Proteomes" id="UP000474967">
    <property type="component" value="Unassembled WGS sequence"/>
</dbReference>
<organism evidence="5 6">
    <name type="scientific">Leifsonia tongyongensis</name>
    <dbReference type="NCBI Taxonomy" id="1268043"/>
    <lineage>
        <taxon>Bacteria</taxon>
        <taxon>Bacillati</taxon>
        <taxon>Actinomycetota</taxon>
        <taxon>Actinomycetes</taxon>
        <taxon>Micrococcales</taxon>
        <taxon>Microbacteriaceae</taxon>
        <taxon>Leifsonia</taxon>
    </lineage>
</organism>
<keyword evidence="3" id="KW-0472">Membrane</keyword>
<dbReference type="SUPFAM" id="SSF49313">
    <property type="entry name" value="Cadherin-like"/>
    <property type="match status" value="1"/>
</dbReference>
<dbReference type="InterPro" id="IPR021884">
    <property type="entry name" value="Ice-bd_prot"/>
</dbReference>
<gene>
    <name evidence="5" type="ORF">G3T36_01785</name>
</gene>
<sequence length="401" mass="37999">MKMHTSNSFRPGLLIVTIALGGAIALLGSGGAQAATVINGPIGLGNATTFGVLGASAVTNTGPSVINGDVGVSPGTSITGFGGPPAGTLTGTIHATDTVAGQAQTDLTTAFNTAAGLTPTTSGLGELGGKSLTPGVYSGGALSLTGNLTLAGSANSVWVFQAASTLITASASTITMTGGASSCNVFWKVGSSATLASSSAFVGTIMASQSITAVHGATIAGRLLADNGAVTLDDNVVTVPTGCAPPGSTVATGGPAITSGAPTGATAGTPYSFTVTATGTPAPTFAVTAGALPAGLKLNTSTGLISGTPTAVGSANFTITASNGTLPNVSAIYTVDTAAAPAAPAPAGAVPVAAVAAPAASGQLADTGTNVVLPGIVGLSLVSLGAVLAFGRSRRRALHRA</sequence>
<dbReference type="Pfam" id="PF11999">
    <property type="entry name" value="Ice_binding"/>
    <property type="match status" value="1"/>
</dbReference>